<dbReference type="Gene3D" id="3.40.50.1000">
    <property type="entry name" value="HAD superfamily/HAD-like"/>
    <property type="match status" value="1"/>
</dbReference>
<accession>A0A0F9I674</accession>
<dbReference type="SUPFAM" id="SSF56784">
    <property type="entry name" value="HAD-like"/>
    <property type="match status" value="1"/>
</dbReference>
<name>A0A0F9I674_9ZZZZ</name>
<gene>
    <name evidence="1" type="ORF">LCGC14_1698970</name>
</gene>
<dbReference type="InterPro" id="IPR036412">
    <property type="entry name" value="HAD-like_sf"/>
</dbReference>
<dbReference type="InterPro" id="IPR041492">
    <property type="entry name" value="HAD_2"/>
</dbReference>
<dbReference type="InterPro" id="IPR023198">
    <property type="entry name" value="PGP-like_dom2"/>
</dbReference>
<reference evidence="1" key="1">
    <citation type="journal article" date="2015" name="Nature">
        <title>Complex archaea that bridge the gap between prokaryotes and eukaryotes.</title>
        <authorList>
            <person name="Spang A."/>
            <person name="Saw J.H."/>
            <person name="Jorgensen S.L."/>
            <person name="Zaremba-Niedzwiedzka K."/>
            <person name="Martijn J."/>
            <person name="Lind A.E."/>
            <person name="van Eijk R."/>
            <person name="Schleper C."/>
            <person name="Guy L."/>
            <person name="Ettema T.J."/>
        </authorList>
    </citation>
    <scope>NUCLEOTIDE SEQUENCE</scope>
</reference>
<proteinExistence type="predicted"/>
<dbReference type="AlphaFoldDB" id="A0A0F9I674"/>
<dbReference type="Pfam" id="PF13419">
    <property type="entry name" value="HAD_2"/>
    <property type="match status" value="1"/>
</dbReference>
<feature type="non-terminal residue" evidence="1">
    <location>
        <position position="98"/>
    </location>
</feature>
<protein>
    <recommendedName>
        <fullName evidence="2">Phosphoglycolate phosphatase</fullName>
    </recommendedName>
</protein>
<dbReference type="EMBL" id="LAZR01014974">
    <property type="protein sequence ID" value="KKM15154.1"/>
    <property type="molecule type" value="Genomic_DNA"/>
</dbReference>
<dbReference type="InterPro" id="IPR023214">
    <property type="entry name" value="HAD_sf"/>
</dbReference>
<organism evidence="1">
    <name type="scientific">marine sediment metagenome</name>
    <dbReference type="NCBI Taxonomy" id="412755"/>
    <lineage>
        <taxon>unclassified sequences</taxon>
        <taxon>metagenomes</taxon>
        <taxon>ecological metagenomes</taxon>
    </lineage>
</organism>
<comment type="caution">
    <text evidence="1">The sequence shown here is derived from an EMBL/GenBank/DDBJ whole genome shotgun (WGS) entry which is preliminary data.</text>
</comment>
<dbReference type="Gene3D" id="1.10.150.240">
    <property type="entry name" value="Putative phosphatase, domain 2"/>
    <property type="match status" value="1"/>
</dbReference>
<evidence type="ECO:0008006" key="2">
    <source>
        <dbReference type="Google" id="ProtNLM"/>
    </source>
</evidence>
<sequence>MRHAVVLDFDGTLADTMPQLTELGVDVLTKHYGLPLDKARDYFLETVGEPFHQQLQALFHGDSRNHTAGEEFRTRKREIFDDARPFDDVDDALRHLVY</sequence>
<evidence type="ECO:0000313" key="1">
    <source>
        <dbReference type="EMBL" id="KKM15154.1"/>
    </source>
</evidence>